<dbReference type="Pfam" id="PF07714">
    <property type="entry name" value="PK_Tyr_Ser-Thr"/>
    <property type="match status" value="1"/>
</dbReference>
<evidence type="ECO:0000256" key="5">
    <source>
        <dbReference type="ARBA" id="ARBA00022989"/>
    </source>
</evidence>
<evidence type="ECO:0000256" key="1">
    <source>
        <dbReference type="ARBA" id="ARBA00004370"/>
    </source>
</evidence>
<keyword evidence="5" id="KW-1133">Transmembrane helix</keyword>
<accession>A0ABD3L6C8</accession>
<dbReference type="PROSITE" id="PS50011">
    <property type="entry name" value="PROTEIN_KINASE_DOM"/>
    <property type="match status" value="1"/>
</dbReference>
<keyword evidence="4" id="KW-0677">Repeat</keyword>
<keyword evidence="2" id="KW-0433">Leucine-rich repeat</keyword>
<keyword evidence="9" id="KW-1185">Reference proteome</keyword>
<gene>
    <name evidence="8" type="ORF">ACJRO7_016211</name>
</gene>
<evidence type="ECO:0000313" key="8">
    <source>
        <dbReference type="EMBL" id="KAL3747391.1"/>
    </source>
</evidence>
<dbReference type="InterPro" id="IPR000719">
    <property type="entry name" value="Prot_kinase_dom"/>
</dbReference>
<dbReference type="Gene3D" id="3.30.200.20">
    <property type="entry name" value="Phosphorylase Kinase, domain 1"/>
    <property type="match status" value="1"/>
</dbReference>
<dbReference type="InterPro" id="IPR051809">
    <property type="entry name" value="Plant_receptor-like_S/T_kinase"/>
</dbReference>
<dbReference type="EMBL" id="JBJKBG010000003">
    <property type="protein sequence ID" value="KAL3747391.1"/>
    <property type="molecule type" value="Genomic_DNA"/>
</dbReference>
<sequence>MENLPRIGHPMISYRELCLATNNFGESNLLKAGSFSSVYEGTLANGIDIAVKVLNLHIEGALKGFDVECDAFRIIRHCNLVKVISTCTNANLRALVLQNVPCGSLEKWLYSNNYNLDLH</sequence>
<dbReference type="InterPro" id="IPR011009">
    <property type="entry name" value="Kinase-like_dom_sf"/>
</dbReference>
<evidence type="ECO:0000259" key="7">
    <source>
        <dbReference type="PROSITE" id="PS50011"/>
    </source>
</evidence>
<keyword evidence="3" id="KW-0812">Transmembrane</keyword>
<evidence type="ECO:0000256" key="2">
    <source>
        <dbReference type="ARBA" id="ARBA00022614"/>
    </source>
</evidence>
<name>A0ABD3L6C8_EUCGL</name>
<evidence type="ECO:0000313" key="9">
    <source>
        <dbReference type="Proteomes" id="UP001634007"/>
    </source>
</evidence>
<dbReference type="Proteomes" id="UP001634007">
    <property type="component" value="Unassembled WGS sequence"/>
</dbReference>
<evidence type="ECO:0000256" key="6">
    <source>
        <dbReference type="ARBA" id="ARBA00023136"/>
    </source>
</evidence>
<comment type="caution">
    <text evidence="8">The sequence shown here is derived from an EMBL/GenBank/DDBJ whole genome shotgun (WGS) entry which is preliminary data.</text>
</comment>
<evidence type="ECO:0000256" key="3">
    <source>
        <dbReference type="ARBA" id="ARBA00022692"/>
    </source>
</evidence>
<organism evidence="8 9">
    <name type="scientific">Eucalyptus globulus</name>
    <name type="common">Tasmanian blue gum</name>
    <dbReference type="NCBI Taxonomy" id="34317"/>
    <lineage>
        <taxon>Eukaryota</taxon>
        <taxon>Viridiplantae</taxon>
        <taxon>Streptophyta</taxon>
        <taxon>Embryophyta</taxon>
        <taxon>Tracheophyta</taxon>
        <taxon>Spermatophyta</taxon>
        <taxon>Magnoliopsida</taxon>
        <taxon>eudicotyledons</taxon>
        <taxon>Gunneridae</taxon>
        <taxon>Pentapetalae</taxon>
        <taxon>rosids</taxon>
        <taxon>malvids</taxon>
        <taxon>Myrtales</taxon>
        <taxon>Myrtaceae</taxon>
        <taxon>Myrtoideae</taxon>
        <taxon>Eucalypteae</taxon>
        <taxon>Eucalyptus</taxon>
    </lineage>
</organism>
<feature type="domain" description="Protein kinase" evidence="7">
    <location>
        <begin position="24"/>
        <end position="119"/>
    </location>
</feature>
<proteinExistence type="predicted"/>
<dbReference type="AlphaFoldDB" id="A0ABD3L6C8"/>
<reference evidence="8 9" key="1">
    <citation type="submission" date="2024-11" db="EMBL/GenBank/DDBJ databases">
        <title>Chromosome-level genome assembly of Eucalyptus globulus Labill. provides insights into its genome evolution.</title>
        <authorList>
            <person name="Li X."/>
        </authorList>
    </citation>
    <scope>NUCLEOTIDE SEQUENCE [LARGE SCALE GENOMIC DNA]</scope>
    <source>
        <strain evidence="8">CL2024</strain>
        <tissue evidence="8">Fresh tender leaves</tissue>
    </source>
</reference>
<comment type="subcellular location">
    <subcellularLocation>
        <location evidence="1">Membrane</location>
    </subcellularLocation>
</comment>
<dbReference type="GO" id="GO:0016020">
    <property type="term" value="C:membrane"/>
    <property type="evidence" value="ECO:0007669"/>
    <property type="project" value="UniProtKB-SubCell"/>
</dbReference>
<dbReference type="PANTHER" id="PTHR27008:SF497">
    <property type="entry name" value="OS11G0695000 PROTEIN"/>
    <property type="match status" value="1"/>
</dbReference>
<dbReference type="PANTHER" id="PTHR27008">
    <property type="entry name" value="OS04G0122200 PROTEIN"/>
    <property type="match status" value="1"/>
</dbReference>
<evidence type="ECO:0000256" key="4">
    <source>
        <dbReference type="ARBA" id="ARBA00022737"/>
    </source>
</evidence>
<dbReference type="SUPFAM" id="SSF56112">
    <property type="entry name" value="Protein kinase-like (PK-like)"/>
    <property type="match status" value="1"/>
</dbReference>
<protein>
    <recommendedName>
        <fullName evidence="7">Protein kinase domain-containing protein</fullName>
    </recommendedName>
</protein>
<dbReference type="InterPro" id="IPR001245">
    <property type="entry name" value="Ser-Thr/Tyr_kinase_cat_dom"/>
</dbReference>
<keyword evidence="6" id="KW-0472">Membrane</keyword>